<keyword evidence="2" id="KW-1185">Reference proteome</keyword>
<dbReference type="RefSeq" id="WP_192145974.1">
    <property type="nucleotide sequence ID" value="NZ_JACYXI010000001.1"/>
</dbReference>
<reference evidence="2" key="1">
    <citation type="submission" date="2020-09" db="EMBL/GenBank/DDBJ databases">
        <title>The genome sequence of strain Labrenzia suaedae 4C16A.</title>
        <authorList>
            <person name="Liu Y."/>
        </authorList>
    </citation>
    <scope>NUCLEOTIDE SEQUENCE [LARGE SCALE GENOMIC DNA]</scope>
    <source>
        <strain evidence="2">4C16A</strain>
    </source>
</reference>
<evidence type="ECO:0000313" key="1">
    <source>
        <dbReference type="EMBL" id="MBD8890359.1"/>
    </source>
</evidence>
<gene>
    <name evidence="1" type="ORF">IG616_02275</name>
</gene>
<evidence type="ECO:0000313" key="2">
    <source>
        <dbReference type="Proteomes" id="UP000632063"/>
    </source>
</evidence>
<accession>A0ABR9CHQ2</accession>
<reference evidence="1 2" key="2">
    <citation type="journal article" date="2021" name="Int. J. Syst. Evol. Microbiol.">
        <title>Roseibium litorale sp. nov., isolated from a tidal flat sediment and proposal for the reclassification of Labrenzia polysiphoniae as Roseibium polysiphoniae comb. nov.</title>
        <authorList>
            <person name="Liu Y."/>
            <person name="Pei T."/>
            <person name="Du J."/>
            <person name="Chao M."/>
            <person name="Deng M.R."/>
            <person name="Zhu H."/>
        </authorList>
    </citation>
    <scope>NUCLEOTIDE SEQUENCE [LARGE SCALE GENOMIC DNA]</scope>
    <source>
        <strain evidence="1 2">4C16A</strain>
    </source>
</reference>
<comment type="caution">
    <text evidence="1">The sequence shown here is derived from an EMBL/GenBank/DDBJ whole genome shotgun (WGS) entry which is preliminary data.</text>
</comment>
<proteinExistence type="predicted"/>
<sequence>MKLVTLGSMCLGAAAAIALVGQGLVPGLLDRPAGGGDLTRTDCARITVFAPSGPKTAEDLCRPYGGLALKNAAPSDEGLVILVRNQPMGGFRANTEIR</sequence>
<organism evidence="1 2">
    <name type="scientific">Roseibium litorale</name>
    <dbReference type="NCBI Taxonomy" id="2803841"/>
    <lineage>
        <taxon>Bacteria</taxon>
        <taxon>Pseudomonadati</taxon>
        <taxon>Pseudomonadota</taxon>
        <taxon>Alphaproteobacteria</taxon>
        <taxon>Hyphomicrobiales</taxon>
        <taxon>Stappiaceae</taxon>
        <taxon>Roseibium</taxon>
    </lineage>
</organism>
<name>A0ABR9CHQ2_9HYPH</name>
<dbReference type="EMBL" id="JACYXI010000001">
    <property type="protein sequence ID" value="MBD8890359.1"/>
    <property type="molecule type" value="Genomic_DNA"/>
</dbReference>
<protein>
    <submittedName>
        <fullName evidence="1">Antitermination protein</fullName>
    </submittedName>
</protein>
<dbReference type="Proteomes" id="UP000632063">
    <property type="component" value="Unassembled WGS sequence"/>
</dbReference>